<evidence type="ECO:0000259" key="3">
    <source>
        <dbReference type="Pfam" id="PF06580"/>
    </source>
</evidence>
<keyword evidence="2" id="KW-1133">Transmembrane helix</keyword>
<dbReference type="Proteomes" id="UP001302349">
    <property type="component" value="Chromosome"/>
</dbReference>
<organism evidence="4 5">
    <name type="scientific">Imperialibacter roseus</name>
    <dbReference type="NCBI Taxonomy" id="1324217"/>
    <lineage>
        <taxon>Bacteria</taxon>
        <taxon>Pseudomonadati</taxon>
        <taxon>Bacteroidota</taxon>
        <taxon>Cytophagia</taxon>
        <taxon>Cytophagales</taxon>
        <taxon>Flammeovirgaceae</taxon>
        <taxon>Imperialibacter</taxon>
    </lineage>
</organism>
<keyword evidence="1" id="KW-0802">TPR repeat</keyword>
<dbReference type="InterPro" id="IPR011990">
    <property type="entry name" value="TPR-like_helical_dom_sf"/>
</dbReference>
<dbReference type="EMBL" id="CP136051">
    <property type="protein sequence ID" value="WOK05242.1"/>
    <property type="molecule type" value="Genomic_DNA"/>
</dbReference>
<dbReference type="PROSITE" id="PS50005">
    <property type="entry name" value="TPR"/>
    <property type="match status" value="1"/>
</dbReference>
<evidence type="ECO:0000313" key="4">
    <source>
        <dbReference type="EMBL" id="WOK05242.1"/>
    </source>
</evidence>
<evidence type="ECO:0000313" key="5">
    <source>
        <dbReference type="Proteomes" id="UP001302349"/>
    </source>
</evidence>
<proteinExistence type="predicted"/>
<dbReference type="SUPFAM" id="SSF48452">
    <property type="entry name" value="TPR-like"/>
    <property type="match status" value="2"/>
</dbReference>
<dbReference type="RefSeq" id="WP_317488004.1">
    <property type="nucleotide sequence ID" value="NZ_CP136051.1"/>
</dbReference>
<dbReference type="SMART" id="SM00028">
    <property type="entry name" value="TPR"/>
    <property type="match status" value="5"/>
</dbReference>
<keyword evidence="2" id="KW-0472">Membrane</keyword>
<dbReference type="InterPro" id="IPR019734">
    <property type="entry name" value="TPR_rpt"/>
</dbReference>
<reference evidence="4 5" key="1">
    <citation type="journal article" date="2023" name="Microbiol. Resour. Announc.">
        <title>Complete Genome Sequence of Imperialibacter roseus strain P4T.</title>
        <authorList>
            <person name="Tizabi D.R."/>
            <person name="Bachvaroff T."/>
            <person name="Hill R.T."/>
        </authorList>
    </citation>
    <scope>NUCLEOTIDE SEQUENCE [LARGE SCALE GENOMIC DNA]</scope>
    <source>
        <strain evidence="4 5">P4T</strain>
    </source>
</reference>
<dbReference type="InterPro" id="IPR050640">
    <property type="entry name" value="Bact_2-comp_sensor_kinase"/>
</dbReference>
<dbReference type="Pfam" id="PF13181">
    <property type="entry name" value="TPR_8"/>
    <property type="match status" value="1"/>
</dbReference>
<dbReference type="Gene3D" id="3.30.565.10">
    <property type="entry name" value="Histidine kinase-like ATPase, C-terminal domain"/>
    <property type="match status" value="1"/>
</dbReference>
<evidence type="ECO:0000256" key="1">
    <source>
        <dbReference type="PROSITE-ProRule" id="PRU00339"/>
    </source>
</evidence>
<keyword evidence="5" id="KW-1185">Reference proteome</keyword>
<dbReference type="PANTHER" id="PTHR34220">
    <property type="entry name" value="SENSOR HISTIDINE KINASE YPDA"/>
    <property type="match status" value="1"/>
</dbReference>
<dbReference type="PANTHER" id="PTHR34220:SF7">
    <property type="entry name" value="SENSOR HISTIDINE KINASE YPDA"/>
    <property type="match status" value="1"/>
</dbReference>
<evidence type="ECO:0000256" key="2">
    <source>
        <dbReference type="SAM" id="Phobius"/>
    </source>
</evidence>
<sequence length="667" mass="75333">MKFSAVLISWLLVVGFNAHGGISQGDLVGASVSIDSLRLLREQGDYAALRPLCLQYLNSLVAAENKAEVLYFMALTYQIGDASEGVLKTDSIIQLLNGMPEASVQKWASRSRALQASYHRRAGQMDESIKLCEEVIEDNKDSIANFMAIRNISITYRQLDKYDSALSYAFEAESLANLLGDKFRIHQATQNLVNLFSILGEYDKVIEGEIRLLKIATSLGNLSLVVTDQINLGSSYGTQNKPDSAIFYFNKAIAGARELGDIGSLSMALHNLGGLYKELHRYNEAIAVLNETLKYSKEAGQVPVTIRSLNFLAEAYLGVKSYGNAEKYTKEALMMAKERSMTFDMVLNYDLLSKIFEARGELKRAIEQLKIKHQLEDSLVNSAKFRAIEEIETKYENDRKNEEIRNLKQQTEIQMLQIQQQRLFLGLSIVLALFVAAVIYFVYRQRALKAQTNELITRQKLLRAQINPHFFFNALTTIQSHLHRERDIEASSEYLVGFSKLMRNTLEFSIEELISLEEEIEMVSAYMQLQEVRNNHKFETSITVGEEIDASELMLPPMLTQPFLENAVEHAFKNRQSKGLVAINYTVDGSRLMITIEDNGEGIAGDSEQNKNHKSRATGITEERTRLLMKTLKQEVSFSVDNKMNDEGKISGVRVKFRLPLLLSDDA</sequence>
<keyword evidence="2" id="KW-0812">Transmembrane</keyword>
<feature type="transmembrane region" description="Helical" evidence="2">
    <location>
        <begin position="423"/>
        <end position="443"/>
    </location>
</feature>
<gene>
    <name evidence="4" type="ORF">RT717_19360</name>
</gene>
<dbReference type="InterPro" id="IPR010559">
    <property type="entry name" value="Sig_transdc_His_kin_internal"/>
</dbReference>
<feature type="repeat" description="TPR" evidence="1">
    <location>
        <begin position="266"/>
        <end position="299"/>
    </location>
</feature>
<dbReference type="InterPro" id="IPR036890">
    <property type="entry name" value="HATPase_C_sf"/>
</dbReference>
<dbReference type="SUPFAM" id="SSF55874">
    <property type="entry name" value="ATPase domain of HSP90 chaperone/DNA topoisomerase II/histidine kinase"/>
    <property type="match status" value="1"/>
</dbReference>
<name>A0ABZ0INV1_9BACT</name>
<protein>
    <submittedName>
        <fullName evidence="4">Tetratricopeptide repeat protein</fullName>
    </submittedName>
</protein>
<feature type="domain" description="Signal transduction histidine kinase internal region" evidence="3">
    <location>
        <begin position="459"/>
        <end position="538"/>
    </location>
</feature>
<dbReference type="Gene3D" id="1.25.40.10">
    <property type="entry name" value="Tetratricopeptide repeat domain"/>
    <property type="match status" value="1"/>
</dbReference>
<dbReference type="Pfam" id="PF13424">
    <property type="entry name" value="TPR_12"/>
    <property type="match status" value="1"/>
</dbReference>
<accession>A0ABZ0INV1</accession>
<dbReference type="Pfam" id="PF06580">
    <property type="entry name" value="His_kinase"/>
    <property type="match status" value="1"/>
</dbReference>